<dbReference type="AlphaFoldDB" id="A0A6M4IFW6"/>
<organism evidence="2 3">
    <name type="scientific">Gemmatimonas groenlandica</name>
    <dbReference type="NCBI Taxonomy" id="2732249"/>
    <lineage>
        <taxon>Bacteria</taxon>
        <taxon>Pseudomonadati</taxon>
        <taxon>Gemmatimonadota</taxon>
        <taxon>Gemmatimonadia</taxon>
        <taxon>Gemmatimonadales</taxon>
        <taxon>Gemmatimonadaceae</taxon>
        <taxon>Gemmatimonas</taxon>
    </lineage>
</organism>
<dbReference type="PROSITE" id="PS51257">
    <property type="entry name" value="PROKAR_LIPOPROTEIN"/>
    <property type="match status" value="1"/>
</dbReference>
<dbReference type="KEGG" id="ggr:HKW67_14890"/>
<gene>
    <name evidence="2" type="ORF">HKW67_14890</name>
</gene>
<feature type="signal peptide" evidence="1">
    <location>
        <begin position="1"/>
        <end position="21"/>
    </location>
</feature>
<feature type="chain" id="PRO_5027111686" description="Lipoprotein" evidence="1">
    <location>
        <begin position="22"/>
        <end position="155"/>
    </location>
</feature>
<protein>
    <recommendedName>
        <fullName evidence="4">Lipoprotein</fullName>
    </recommendedName>
</protein>
<keyword evidence="1" id="KW-0732">Signal</keyword>
<evidence type="ECO:0000313" key="3">
    <source>
        <dbReference type="Proteomes" id="UP000500938"/>
    </source>
</evidence>
<proteinExistence type="predicted"/>
<accession>A0A6M4IFW6</accession>
<evidence type="ECO:0008006" key="4">
    <source>
        <dbReference type="Google" id="ProtNLM"/>
    </source>
</evidence>
<dbReference type="EMBL" id="CP053085">
    <property type="protein sequence ID" value="QJR34004.1"/>
    <property type="molecule type" value="Genomic_DNA"/>
</dbReference>
<reference evidence="2 3" key="1">
    <citation type="submission" date="2020-05" db="EMBL/GenBank/DDBJ databases">
        <title>Complete genome sequence of Gemmatimonas greenlandica TET16.</title>
        <authorList>
            <person name="Zeng Y."/>
        </authorList>
    </citation>
    <scope>NUCLEOTIDE SEQUENCE [LARGE SCALE GENOMIC DNA]</scope>
    <source>
        <strain evidence="2 3">TET16</strain>
    </source>
</reference>
<evidence type="ECO:0000313" key="2">
    <source>
        <dbReference type="EMBL" id="QJR34004.1"/>
    </source>
</evidence>
<dbReference type="RefSeq" id="WP_171226140.1">
    <property type="nucleotide sequence ID" value="NZ_CP053085.1"/>
</dbReference>
<dbReference type="Proteomes" id="UP000500938">
    <property type="component" value="Chromosome"/>
</dbReference>
<sequence>MPSLRSTRAHALLVLTGLALAACAGDGAPVPEPKADAPIVTSLPQLPQLPTELRPVVPPDLDLAFGTDSVRITISVEPGARVNALLPPVIDAGDGRRFLLRAPTVTEDSAYFVERASVTIPRSALPIRGTLRTSFCRSDERLCRSTERAVVLEDR</sequence>
<name>A0A6M4IFW6_9BACT</name>
<evidence type="ECO:0000256" key="1">
    <source>
        <dbReference type="SAM" id="SignalP"/>
    </source>
</evidence>
<keyword evidence="3" id="KW-1185">Reference proteome</keyword>